<reference evidence="2" key="2">
    <citation type="submission" date="2018-05" db="EMBL/GenBank/DDBJ databases">
        <title>Genome Assembly Of Bacteriophage Specific To Escherichia coli 0157:H7.</title>
        <authorList>
            <person name="Ahmad Hisham U.B."/>
            <person name="Ramli N.A."/>
            <person name="Mohamad Zawawi N.A."/>
            <person name="Mat Arip Y."/>
        </authorList>
    </citation>
    <scope>NUCLEOTIDE SEQUENCE [LARGE SCALE GENOMIC DNA]</scope>
</reference>
<proteinExistence type="predicted"/>
<dbReference type="EMBL" id="MH383160">
    <property type="protein sequence ID" value="AXC36978.1"/>
    <property type="molecule type" value="Genomic_DNA"/>
</dbReference>
<dbReference type="Proteomes" id="UP000252104">
    <property type="component" value="Segment"/>
</dbReference>
<sequence>MSLASALELAHRIHHFHDNIKSGFYGDKVSAFGDEYYLSGIKTYSDDILLMGQDKDNTIQYSSCSQYTSFFVYIPGTKITFDTSNTPVDFGVLDGPWGTEEYYFQQSLIFNQEMLDSLVVLWYFKELKFEPFFLDWGACEYLSTGDL</sequence>
<evidence type="ECO:0000313" key="2">
    <source>
        <dbReference type="Proteomes" id="UP000252104"/>
    </source>
</evidence>
<name>A0A2Z5HBJ3_9CAUD</name>
<reference evidence="1 2" key="1">
    <citation type="submission" date="2018-05" db="EMBL/GenBank/DDBJ databases">
        <title>Characterization Of A New Bacterial Virus From Orangutan (Pongo pygmaeus).</title>
        <authorList>
            <person name="Ahmad Hisham U.B."/>
            <person name="Ramli N.A."/>
            <person name="Mohamad Zawawi N.A."/>
            <person name="Mat Arip Y."/>
        </authorList>
    </citation>
    <scope>NUCLEOTIDE SEQUENCE [LARGE SCALE GENOMIC DNA]</scope>
</reference>
<organism evidence="1 2">
    <name type="scientific">Escherichia phage UB</name>
    <dbReference type="NCBI Taxonomy" id="2268588"/>
    <lineage>
        <taxon>Viruses</taxon>
        <taxon>Duplodnaviria</taxon>
        <taxon>Heunggongvirae</taxon>
        <taxon>Uroviricota</taxon>
        <taxon>Caudoviricetes</taxon>
        <taxon>Asteriusvirus</taxon>
        <taxon>Asteriusvirus PBECO4</taxon>
    </lineage>
</organism>
<accession>A0A2Z5HBJ3</accession>
<evidence type="ECO:0000313" key="1">
    <source>
        <dbReference type="EMBL" id="AXC36978.1"/>
    </source>
</evidence>
<protein>
    <submittedName>
        <fullName evidence="1">Uncharacterized protein</fullName>
    </submittedName>
</protein>